<reference evidence="1 2" key="1">
    <citation type="submission" date="2020-08" db="EMBL/GenBank/DDBJ databases">
        <title>Genomic Encyclopedia of Type Strains, Phase IV (KMG-IV): sequencing the most valuable type-strain genomes for metagenomic binning, comparative biology and taxonomic classification.</title>
        <authorList>
            <person name="Goeker M."/>
        </authorList>
    </citation>
    <scope>NUCLEOTIDE SEQUENCE [LARGE SCALE GENOMIC DNA]</scope>
    <source>
        <strain evidence="1 2">DSM 103526</strain>
    </source>
</reference>
<dbReference type="Proteomes" id="UP000579281">
    <property type="component" value="Unassembled WGS sequence"/>
</dbReference>
<dbReference type="AlphaFoldDB" id="A0A841L498"/>
<sequence>MYSNICPFCEVNQKPMCYYYMMNRNQMLYRSEAYYDSSYARTDSGIPTHTSKKGFTIEEARQIAAVLGIDFTKFDVEQFRMGLDVELEHGRIDPRTNVTGDDPILTGKIALAHLNEFPDYYTRLAKMEAEGKVYWGITD</sequence>
<proteinExistence type="predicted"/>
<dbReference type="InterPro" id="IPR043720">
    <property type="entry name" value="DUF5661"/>
</dbReference>
<protein>
    <submittedName>
        <fullName evidence="1">Uncharacterized protein</fullName>
    </submittedName>
</protein>
<evidence type="ECO:0000313" key="2">
    <source>
        <dbReference type="Proteomes" id="UP000579281"/>
    </source>
</evidence>
<dbReference type="RefSeq" id="WP_243183329.1">
    <property type="nucleotide sequence ID" value="NZ_JACHEN010000021.1"/>
</dbReference>
<name>A0A841L498_9FIRM</name>
<gene>
    <name evidence="1" type="ORF">HNQ80_003328</name>
</gene>
<accession>A0A841L498</accession>
<comment type="caution">
    <text evidence="1">The sequence shown here is derived from an EMBL/GenBank/DDBJ whole genome shotgun (WGS) entry which is preliminary data.</text>
</comment>
<dbReference type="Pfam" id="PF18905">
    <property type="entry name" value="DUF5661"/>
    <property type="match status" value="1"/>
</dbReference>
<keyword evidence="2" id="KW-1185">Reference proteome</keyword>
<organism evidence="1 2">
    <name type="scientific">Anaerosolibacter carboniphilus</name>
    <dbReference type="NCBI Taxonomy" id="1417629"/>
    <lineage>
        <taxon>Bacteria</taxon>
        <taxon>Bacillati</taxon>
        <taxon>Bacillota</taxon>
        <taxon>Clostridia</taxon>
        <taxon>Peptostreptococcales</taxon>
        <taxon>Thermotaleaceae</taxon>
        <taxon>Anaerosolibacter</taxon>
    </lineage>
</organism>
<dbReference type="EMBL" id="JACHEN010000021">
    <property type="protein sequence ID" value="MBB6217209.1"/>
    <property type="molecule type" value="Genomic_DNA"/>
</dbReference>
<evidence type="ECO:0000313" key="1">
    <source>
        <dbReference type="EMBL" id="MBB6217209.1"/>
    </source>
</evidence>